<evidence type="ECO:0000313" key="1">
    <source>
        <dbReference type="EMBL" id="WYK18019.1"/>
    </source>
</evidence>
<organism evidence="1 2">
    <name type="scientific">Roseovarius rhodophyticola</name>
    <dbReference type="NCBI Taxonomy" id="3080827"/>
    <lineage>
        <taxon>Bacteria</taxon>
        <taxon>Pseudomonadati</taxon>
        <taxon>Pseudomonadota</taxon>
        <taxon>Alphaproteobacteria</taxon>
        <taxon>Rhodobacterales</taxon>
        <taxon>Roseobacteraceae</taxon>
        <taxon>Roseovarius</taxon>
    </lineage>
</organism>
<gene>
    <name evidence="1" type="ORF">RZS32_016780</name>
</gene>
<proteinExistence type="predicted"/>
<dbReference type="Proteomes" id="UP001281305">
    <property type="component" value="Chromosome"/>
</dbReference>
<name>A0ABZ2TE63_9RHOB</name>
<accession>A0ABZ2TE63</accession>
<sequence>MTLTITASGNRGASGGWVRPMDEAHRILVPTVAHILYDRSGRLRSRVRIAGMSARVHALVRLPSLSNARADAALVEPDRDWAAPRVASSRGHLNEFIAGLAVQCCLPDGGHLSGRMLSSDWAGRMRYSFGTRNVFRQWIIAVDRKSSEPGTRPIRRGDSGLLWHTPDGVAVGLQIGVLATCPDRTIITPFTTICDLFEVRTAA</sequence>
<dbReference type="EMBL" id="CP146606">
    <property type="protein sequence ID" value="WYK18019.1"/>
    <property type="molecule type" value="Genomic_DNA"/>
</dbReference>
<evidence type="ECO:0000313" key="2">
    <source>
        <dbReference type="Proteomes" id="UP001281305"/>
    </source>
</evidence>
<keyword evidence="2" id="KW-1185">Reference proteome</keyword>
<dbReference type="RefSeq" id="WP_317054707.1">
    <property type="nucleotide sequence ID" value="NZ_CP146606.1"/>
</dbReference>
<reference evidence="1 2" key="1">
    <citation type="submission" date="2024-02" db="EMBL/GenBank/DDBJ databases">
        <title>Roseovarius strain W115 nov., isolated from a marine algae.</title>
        <authorList>
            <person name="Lee M.W."/>
            <person name="Lee J.K."/>
            <person name="Kim J.M."/>
            <person name="Choi D.G."/>
            <person name="Baek J.H."/>
            <person name="Bayburt H."/>
            <person name="Jung J.J."/>
            <person name="Han D.M."/>
            <person name="Jeon C.O."/>
        </authorList>
    </citation>
    <scope>NUCLEOTIDE SEQUENCE [LARGE SCALE GENOMIC DNA]</scope>
    <source>
        <strain evidence="1 2">W115</strain>
    </source>
</reference>
<protein>
    <submittedName>
        <fullName evidence="1">Uncharacterized protein</fullName>
    </submittedName>
</protein>